<keyword evidence="11" id="KW-1185">Reference proteome</keyword>
<dbReference type="PANTHER" id="PTHR14969">
    <property type="entry name" value="SPHINGOSINE-1-PHOSPHATE PHOSPHOHYDROLASE"/>
    <property type="match status" value="1"/>
</dbReference>
<evidence type="ECO:0000256" key="4">
    <source>
        <dbReference type="ARBA" id="ARBA00022801"/>
    </source>
</evidence>
<keyword evidence="6 7" id="KW-0472">Membrane</keyword>
<sequence>MKKILRTQFLILLLFIQAATSFCSFSTHAQARLQQLDDRIMIDLANNRTPEQTGFFMFISKNLMYGNVGVPAGLLVGGIISNDKEMRQNSLYVASSTLLSYGFTTLIKQIVKRPRPFIQNISITPVYRPGGYSFPSGHSSSSFATATALSIAYPKWYVIAPAYLWAGATGYSRMYLGVHYPTDVATGAVLGAGSALPLLFLKK</sequence>
<evidence type="ECO:0000256" key="2">
    <source>
        <dbReference type="ARBA" id="ARBA00022475"/>
    </source>
</evidence>
<dbReference type="GO" id="GO:0005886">
    <property type="term" value="C:plasma membrane"/>
    <property type="evidence" value="ECO:0007669"/>
    <property type="project" value="UniProtKB-SubCell"/>
</dbReference>
<evidence type="ECO:0000256" key="7">
    <source>
        <dbReference type="SAM" id="Phobius"/>
    </source>
</evidence>
<keyword evidence="4" id="KW-0378">Hydrolase</keyword>
<evidence type="ECO:0000313" key="10">
    <source>
        <dbReference type="EMBL" id="SDE69717.1"/>
    </source>
</evidence>
<dbReference type="InterPro" id="IPR000326">
    <property type="entry name" value="PAP2/HPO"/>
</dbReference>
<gene>
    <name evidence="10" type="ORF">SAMN05216464_108252</name>
</gene>
<keyword evidence="2" id="KW-1003">Cell membrane</keyword>
<organism evidence="10 11">
    <name type="scientific">Mucilaginibacter pineti</name>
    <dbReference type="NCBI Taxonomy" id="1391627"/>
    <lineage>
        <taxon>Bacteria</taxon>
        <taxon>Pseudomonadati</taxon>
        <taxon>Bacteroidota</taxon>
        <taxon>Sphingobacteriia</taxon>
        <taxon>Sphingobacteriales</taxon>
        <taxon>Sphingobacteriaceae</taxon>
        <taxon>Mucilaginibacter</taxon>
    </lineage>
</organism>
<dbReference type="RefSeq" id="WP_091151204.1">
    <property type="nucleotide sequence ID" value="NZ_FNAI01000008.1"/>
</dbReference>
<accession>A0A1G7F1G9</accession>
<feature type="transmembrane region" description="Helical" evidence="7">
    <location>
        <begin position="55"/>
        <end position="79"/>
    </location>
</feature>
<dbReference type="InterPro" id="IPR036938">
    <property type="entry name" value="PAP2/HPO_sf"/>
</dbReference>
<feature type="chain" id="PRO_5011551676" evidence="8">
    <location>
        <begin position="30"/>
        <end position="203"/>
    </location>
</feature>
<keyword evidence="3 7" id="KW-0812">Transmembrane</keyword>
<dbReference type="Pfam" id="PF01569">
    <property type="entry name" value="PAP2"/>
    <property type="match status" value="1"/>
</dbReference>
<dbReference type="Proteomes" id="UP000199072">
    <property type="component" value="Unassembled WGS sequence"/>
</dbReference>
<feature type="domain" description="Phosphatidic acid phosphatase type 2/haloperoxidase" evidence="9">
    <location>
        <begin position="90"/>
        <end position="199"/>
    </location>
</feature>
<evidence type="ECO:0000256" key="1">
    <source>
        <dbReference type="ARBA" id="ARBA00004651"/>
    </source>
</evidence>
<evidence type="ECO:0000256" key="6">
    <source>
        <dbReference type="ARBA" id="ARBA00023136"/>
    </source>
</evidence>
<evidence type="ECO:0000259" key="9">
    <source>
        <dbReference type="SMART" id="SM00014"/>
    </source>
</evidence>
<dbReference type="OrthoDB" id="9773582at2"/>
<dbReference type="AlphaFoldDB" id="A0A1G7F1G9"/>
<evidence type="ECO:0000256" key="5">
    <source>
        <dbReference type="ARBA" id="ARBA00022989"/>
    </source>
</evidence>
<proteinExistence type="predicted"/>
<name>A0A1G7F1G9_9SPHI</name>
<dbReference type="SUPFAM" id="SSF48317">
    <property type="entry name" value="Acid phosphatase/Vanadium-dependent haloperoxidase"/>
    <property type="match status" value="1"/>
</dbReference>
<comment type="subcellular location">
    <subcellularLocation>
        <location evidence="1">Cell membrane</location>
        <topology evidence="1">Multi-pass membrane protein</topology>
    </subcellularLocation>
</comment>
<dbReference type="PANTHER" id="PTHR14969:SF62">
    <property type="entry name" value="DECAPRENYLPHOSPHORYL-5-PHOSPHORIBOSE PHOSPHATASE RV3807C-RELATED"/>
    <property type="match status" value="1"/>
</dbReference>
<dbReference type="STRING" id="1391627.SAMN05216464_108252"/>
<protein>
    <submittedName>
        <fullName evidence="10">Undecaprenyl-diphosphatase</fullName>
    </submittedName>
</protein>
<evidence type="ECO:0000313" key="11">
    <source>
        <dbReference type="Proteomes" id="UP000199072"/>
    </source>
</evidence>
<evidence type="ECO:0000256" key="8">
    <source>
        <dbReference type="SAM" id="SignalP"/>
    </source>
</evidence>
<feature type="transmembrane region" description="Helical" evidence="7">
    <location>
        <begin position="184"/>
        <end position="201"/>
    </location>
</feature>
<feature type="signal peptide" evidence="8">
    <location>
        <begin position="1"/>
        <end position="29"/>
    </location>
</feature>
<evidence type="ECO:0000256" key="3">
    <source>
        <dbReference type="ARBA" id="ARBA00022692"/>
    </source>
</evidence>
<dbReference type="GO" id="GO:0016787">
    <property type="term" value="F:hydrolase activity"/>
    <property type="evidence" value="ECO:0007669"/>
    <property type="project" value="UniProtKB-KW"/>
</dbReference>
<dbReference type="EMBL" id="FNAI01000008">
    <property type="protein sequence ID" value="SDE69717.1"/>
    <property type="molecule type" value="Genomic_DNA"/>
</dbReference>
<keyword evidence="5 7" id="KW-1133">Transmembrane helix</keyword>
<dbReference type="SMART" id="SM00014">
    <property type="entry name" value="acidPPc"/>
    <property type="match status" value="1"/>
</dbReference>
<dbReference type="Gene3D" id="1.20.144.10">
    <property type="entry name" value="Phosphatidic acid phosphatase type 2/haloperoxidase"/>
    <property type="match status" value="1"/>
</dbReference>
<reference evidence="10 11" key="1">
    <citation type="submission" date="2016-10" db="EMBL/GenBank/DDBJ databases">
        <authorList>
            <person name="de Groot N.N."/>
        </authorList>
    </citation>
    <scope>NUCLEOTIDE SEQUENCE [LARGE SCALE GENOMIC DNA]</scope>
    <source>
        <strain evidence="10 11">47C3B</strain>
    </source>
</reference>
<keyword evidence="8" id="KW-0732">Signal</keyword>